<name>A0A6J5RTC1_9CAUD</name>
<sequence>MLEKVISVDLIEVLENGSIQVRTKTAIMEDGKQISGTFHRHVVAPGNDYRAEDARVQAICAAVHTDEVIAAYKASQTKITGDTLND</sequence>
<evidence type="ECO:0000313" key="2">
    <source>
        <dbReference type="EMBL" id="CAB4149926.1"/>
    </source>
</evidence>
<proteinExistence type="predicted"/>
<dbReference type="EMBL" id="LR797044">
    <property type="protein sequence ID" value="CAB4182738.1"/>
    <property type="molecule type" value="Genomic_DNA"/>
</dbReference>
<evidence type="ECO:0000313" key="5">
    <source>
        <dbReference type="EMBL" id="CAB4197426.1"/>
    </source>
</evidence>
<reference evidence="5" key="1">
    <citation type="submission" date="2020-05" db="EMBL/GenBank/DDBJ databases">
        <authorList>
            <person name="Chiriac C."/>
            <person name="Salcher M."/>
            <person name="Ghai R."/>
            <person name="Kavagutti S V."/>
        </authorList>
    </citation>
    <scope>NUCLEOTIDE SEQUENCE</scope>
</reference>
<accession>A0A6J5RTC1</accession>
<dbReference type="EMBL" id="LR797373">
    <property type="protein sequence ID" value="CAB4210309.1"/>
    <property type="molecule type" value="Genomic_DNA"/>
</dbReference>
<organism evidence="5">
    <name type="scientific">uncultured Caudovirales phage</name>
    <dbReference type="NCBI Taxonomy" id="2100421"/>
    <lineage>
        <taxon>Viruses</taxon>
        <taxon>Duplodnaviria</taxon>
        <taxon>Heunggongvirae</taxon>
        <taxon>Uroviricota</taxon>
        <taxon>Caudoviricetes</taxon>
        <taxon>Peduoviridae</taxon>
        <taxon>Maltschvirus</taxon>
        <taxon>Maltschvirus maltsch</taxon>
    </lineage>
</organism>
<dbReference type="EMBL" id="LR796855">
    <property type="protein sequence ID" value="CAB4170150.1"/>
    <property type="molecule type" value="Genomic_DNA"/>
</dbReference>
<gene>
    <name evidence="4" type="ORF">UFOVP1078_21</name>
    <name evidence="5" type="ORF">UFOVP1317_11</name>
    <name evidence="6" type="ORF">UFOVP1429_6</name>
    <name evidence="1" type="ORF">UFOVP289_32</name>
    <name evidence="2" type="ORF">UFOVP547_15</name>
    <name evidence="3" type="ORF">UFOVP900_54</name>
</gene>
<dbReference type="EMBL" id="LR796302">
    <property type="protein sequence ID" value="CAB4135465.1"/>
    <property type="molecule type" value="Genomic_DNA"/>
</dbReference>
<dbReference type="EMBL" id="LR797261">
    <property type="protein sequence ID" value="CAB4197426.1"/>
    <property type="molecule type" value="Genomic_DNA"/>
</dbReference>
<evidence type="ECO:0000313" key="1">
    <source>
        <dbReference type="EMBL" id="CAB4135465.1"/>
    </source>
</evidence>
<evidence type="ECO:0000313" key="6">
    <source>
        <dbReference type="EMBL" id="CAB4210309.1"/>
    </source>
</evidence>
<evidence type="ECO:0000313" key="3">
    <source>
        <dbReference type="EMBL" id="CAB4170150.1"/>
    </source>
</evidence>
<dbReference type="EMBL" id="LR796533">
    <property type="protein sequence ID" value="CAB4149926.1"/>
    <property type="molecule type" value="Genomic_DNA"/>
</dbReference>
<evidence type="ECO:0000313" key="4">
    <source>
        <dbReference type="EMBL" id="CAB4182738.1"/>
    </source>
</evidence>
<protein>
    <submittedName>
        <fullName evidence="5">Uncharacterized protein</fullName>
    </submittedName>
</protein>